<dbReference type="InterPro" id="IPR046536">
    <property type="entry name" value="DUF6601"/>
</dbReference>
<keyword evidence="1" id="KW-0812">Transmembrane</keyword>
<organism evidence="2 3">
    <name type="scientific">Penicillium desertorum</name>
    <dbReference type="NCBI Taxonomy" id="1303715"/>
    <lineage>
        <taxon>Eukaryota</taxon>
        <taxon>Fungi</taxon>
        <taxon>Dikarya</taxon>
        <taxon>Ascomycota</taxon>
        <taxon>Pezizomycotina</taxon>
        <taxon>Eurotiomycetes</taxon>
        <taxon>Eurotiomycetidae</taxon>
        <taxon>Eurotiales</taxon>
        <taxon>Aspergillaceae</taxon>
        <taxon>Penicillium</taxon>
    </lineage>
</organism>
<feature type="transmembrane region" description="Helical" evidence="1">
    <location>
        <begin position="267"/>
        <end position="288"/>
    </location>
</feature>
<comment type="caution">
    <text evidence="2">The sequence shown here is derived from an EMBL/GenBank/DDBJ whole genome shotgun (WGS) entry which is preliminary data.</text>
</comment>
<evidence type="ECO:0000313" key="2">
    <source>
        <dbReference type="EMBL" id="KAJ5454949.1"/>
    </source>
</evidence>
<dbReference type="EMBL" id="JAPWDO010000010">
    <property type="protein sequence ID" value="KAJ5454949.1"/>
    <property type="molecule type" value="Genomic_DNA"/>
</dbReference>
<name>A0A9W9WD94_9EURO</name>
<gene>
    <name evidence="2" type="ORF">N7530_012718</name>
</gene>
<accession>A0A9W9WD94</accession>
<sequence length="357" mass="41188">MSTYTNVPFPPSCALNRELLKPLSANDNDSSKLESGAKTIQYIPGNPGIGLLPNEVYDHLSHELATPLLDELYPQLWLVAKKSGHHIDALHAQKVKGRSIIPTEDSSLHLIWNRNKIYIKPVPLFLLNHEFWVRYLQPPKRALSSGNPSLIPENPEPTALVFDRPIAIGFMRSYVSLVKSPLDFAIAKESCLIPADIDWIQWSIFINHFRIVRDDEVAKRYHYGQMRLSRLNWAVRILRPQHTRTRWFYENPYWSTSEFMERATFPLIFLFASVSIALSSMQVALSVPTDRLWSHIADDHELQEMNRAFWLFSIAMVLLWLLTWVLLLGIPLVALCSQLLWGYRNREEKQSTDTSTV</sequence>
<protein>
    <recommendedName>
        <fullName evidence="4">Subtilisin-like serine protease protein</fullName>
    </recommendedName>
</protein>
<dbReference type="PANTHER" id="PTHR34414">
    <property type="entry name" value="HET DOMAIN-CONTAINING PROTEIN-RELATED"/>
    <property type="match status" value="1"/>
</dbReference>
<dbReference type="OrthoDB" id="5086500at2759"/>
<evidence type="ECO:0000256" key="1">
    <source>
        <dbReference type="SAM" id="Phobius"/>
    </source>
</evidence>
<feature type="transmembrane region" description="Helical" evidence="1">
    <location>
        <begin position="308"/>
        <end position="341"/>
    </location>
</feature>
<evidence type="ECO:0000313" key="3">
    <source>
        <dbReference type="Proteomes" id="UP001147760"/>
    </source>
</evidence>
<dbReference type="PANTHER" id="PTHR34414:SF1">
    <property type="entry name" value="SUBTILISIN-LIKE SERINE PROTEASE"/>
    <property type="match status" value="1"/>
</dbReference>
<proteinExistence type="predicted"/>
<keyword evidence="3" id="KW-1185">Reference proteome</keyword>
<keyword evidence="1" id="KW-0472">Membrane</keyword>
<dbReference type="Pfam" id="PF20246">
    <property type="entry name" value="DUF6601"/>
    <property type="match status" value="1"/>
</dbReference>
<dbReference type="Proteomes" id="UP001147760">
    <property type="component" value="Unassembled WGS sequence"/>
</dbReference>
<evidence type="ECO:0008006" key="4">
    <source>
        <dbReference type="Google" id="ProtNLM"/>
    </source>
</evidence>
<dbReference type="AlphaFoldDB" id="A0A9W9WD94"/>
<reference evidence="2" key="2">
    <citation type="journal article" date="2023" name="IMA Fungus">
        <title>Comparative genomic study of the Penicillium genus elucidates a diverse pangenome and 15 lateral gene transfer events.</title>
        <authorList>
            <person name="Petersen C."/>
            <person name="Sorensen T."/>
            <person name="Nielsen M.R."/>
            <person name="Sondergaard T.E."/>
            <person name="Sorensen J.L."/>
            <person name="Fitzpatrick D.A."/>
            <person name="Frisvad J.C."/>
            <person name="Nielsen K.L."/>
        </authorList>
    </citation>
    <scope>NUCLEOTIDE SEQUENCE</scope>
    <source>
        <strain evidence="2">IBT 17660</strain>
    </source>
</reference>
<keyword evidence="1" id="KW-1133">Transmembrane helix</keyword>
<reference evidence="2" key="1">
    <citation type="submission" date="2022-12" db="EMBL/GenBank/DDBJ databases">
        <authorList>
            <person name="Petersen C."/>
        </authorList>
    </citation>
    <scope>NUCLEOTIDE SEQUENCE</scope>
    <source>
        <strain evidence="2">IBT 17660</strain>
    </source>
</reference>